<dbReference type="PROSITE" id="PS50011">
    <property type="entry name" value="PROTEIN_KINASE_DOM"/>
    <property type="match status" value="1"/>
</dbReference>
<dbReference type="InterPro" id="IPR011009">
    <property type="entry name" value="Kinase-like_dom_sf"/>
</dbReference>
<accession>A0A5C2RS82</accession>
<protein>
    <recommendedName>
        <fullName evidence="1">Protein kinase domain-containing protein</fullName>
    </recommendedName>
</protein>
<organism evidence="2 3">
    <name type="scientific">Lentinus tigrinus ALCF2SS1-6</name>
    <dbReference type="NCBI Taxonomy" id="1328759"/>
    <lineage>
        <taxon>Eukaryota</taxon>
        <taxon>Fungi</taxon>
        <taxon>Dikarya</taxon>
        <taxon>Basidiomycota</taxon>
        <taxon>Agaricomycotina</taxon>
        <taxon>Agaricomycetes</taxon>
        <taxon>Polyporales</taxon>
        <taxon>Polyporaceae</taxon>
        <taxon>Lentinus</taxon>
    </lineage>
</organism>
<gene>
    <name evidence="2" type="ORF">L227DRAFT_513407</name>
</gene>
<reference evidence="2" key="1">
    <citation type="journal article" date="2018" name="Genome Biol. Evol.">
        <title>Genomics and development of Lentinus tigrinus, a white-rot wood-decaying mushroom with dimorphic fruiting bodies.</title>
        <authorList>
            <person name="Wu B."/>
            <person name="Xu Z."/>
            <person name="Knudson A."/>
            <person name="Carlson A."/>
            <person name="Chen N."/>
            <person name="Kovaka S."/>
            <person name="LaButti K."/>
            <person name="Lipzen A."/>
            <person name="Pennachio C."/>
            <person name="Riley R."/>
            <person name="Schakwitz W."/>
            <person name="Umezawa K."/>
            <person name="Ohm R.A."/>
            <person name="Grigoriev I.V."/>
            <person name="Nagy L.G."/>
            <person name="Gibbons J."/>
            <person name="Hibbett D."/>
        </authorList>
    </citation>
    <scope>NUCLEOTIDE SEQUENCE [LARGE SCALE GENOMIC DNA]</scope>
    <source>
        <strain evidence="2">ALCF2SS1-6</strain>
    </source>
</reference>
<evidence type="ECO:0000259" key="1">
    <source>
        <dbReference type="PROSITE" id="PS50011"/>
    </source>
</evidence>
<dbReference type="Proteomes" id="UP000313359">
    <property type="component" value="Unassembled WGS sequence"/>
</dbReference>
<dbReference type="SMART" id="SM00220">
    <property type="entry name" value="S_TKc"/>
    <property type="match status" value="1"/>
</dbReference>
<sequence length="289" mass="32923">MPPAWLVTHPALTSRNIVLDREGWLKPGTVFQTDISQDTPRYAVKIVEPDSTEPDIYGKLLQSDVASSGHVLPCDIVRTDGGGAIIIMPRLKDLGVYPRWDWDGSTLLRYFRQILEGIEGMHRVNIAHMDIAKFNILCTWNKDHIHHPHLQPDTIYFIDFGSSRQFDAGPGRQPAVELGPAQYKPPLEMQAFDPFSWDIMCAGMLLRDLAKAIDFPGILQPLLFRRYVDWLIGRERGCLTVCRCRPSARRAIRVLAILQWAFRVECLCRRALTFLLPRITFGSKSVRSD</sequence>
<evidence type="ECO:0000313" key="2">
    <source>
        <dbReference type="EMBL" id="RPD53365.1"/>
    </source>
</evidence>
<feature type="domain" description="Protein kinase" evidence="1">
    <location>
        <begin position="16"/>
        <end position="289"/>
    </location>
</feature>
<name>A0A5C2RS82_9APHY</name>
<keyword evidence="3" id="KW-1185">Reference proteome</keyword>
<proteinExistence type="predicted"/>
<dbReference type="GO" id="GO:0005524">
    <property type="term" value="F:ATP binding"/>
    <property type="evidence" value="ECO:0007669"/>
    <property type="project" value="InterPro"/>
</dbReference>
<dbReference type="Pfam" id="PF00069">
    <property type="entry name" value="Pkinase"/>
    <property type="match status" value="1"/>
</dbReference>
<dbReference type="EMBL" id="ML122323">
    <property type="protein sequence ID" value="RPD53365.1"/>
    <property type="molecule type" value="Genomic_DNA"/>
</dbReference>
<evidence type="ECO:0000313" key="3">
    <source>
        <dbReference type="Proteomes" id="UP000313359"/>
    </source>
</evidence>
<dbReference type="Gene3D" id="1.10.510.10">
    <property type="entry name" value="Transferase(Phosphotransferase) domain 1"/>
    <property type="match status" value="1"/>
</dbReference>
<dbReference type="GO" id="GO:0004672">
    <property type="term" value="F:protein kinase activity"/>
    <property type="evidence" value="ECO:0007669"/>
    <property type="project" value="InterPro"/>
</dbReference>
<dbReference type="AlphaFoldDB" id="A0A5C2RS82"/>
<dbReference type="InterPro" id="IPR000719">
    <property type="entry name" value="Prot_kinase_dom"/>
</dbReference>
<dbReference type="SUPFAM" id="SSF56112">
    <property type="entry name" value="Protein kinase-like (PK-like)"/>
    <property type="match status" value="1"/>
</dbReference>
<dbReference type="OrthoDB" id="2793880at2759"/>